<protein>
    <recommendedName>
        <fullName evidence="1">Agenet domain-containing protein</fullName>
    </recommendedName>
</protein>
<organism evidence="2 3">
    <name type="scientific">Aquilegia coerulea</name>
    <name type="common">Rocky mountain columbine</name>
    <dbReference type="NCBI Taxonomy" id="218851"/>
    <lineage>
        <taxon>Eukaryota</taxon>
        <taxon>Viridiplantae</taxon>
        <taxon>Streptophyta</taxon>
        <taxon>Embryophyta</taxon>
        <taxon>Tracheophyta</taxon>
        <taxon>Spermatophyta</taxon>
        <taxon>Magnoliopsida</taxon>
        <taxon>Ranunculales</taxon>
        <taxon>Ranunculaceae</taxon>
        <taxon>Thalictroideae</taxon>
        <taxon>Aquilegia</taxon>
    </lineage>
</organism>
<sequence length="295" mass="32929">MRFKRGSQVEVFSKEDLPCGSWRCGEIVSGNGNNYYVRYNSTMGVTGAPLVERVSRKITRPSPPLVHNCRDLVPGDLVEVFDRMSWKVTIVSKVSGANDFMVRLLGSSQEVRAHKSEVRVRQIWKEDEWVIVGMSLGGEDGKSDARYYQKSRCKVSGAYGKRKLREEDDCSLVKNTDFQESRMVSCRTLKKGSPNGLSYIEAYGRDGAVAKECVRQQMDTKHPFPLPEKVDVVASPLYMLGENMRASFYNQISELDTERVEPNGDNLEFSDAESSACSVGSCSINSNSPIGHPSL</sequence>
<dbReference type="AlphaFoldDB" id="A0A2G5FC21"/>
<evidence type="ECO:0000313" key="3">
    <source>
        <dbReference type="Proteomes" id="UP000230069"/>
    </source>
</evidence>
<dbReference type="InterPro" id="IPR008395">
    <property type="entry name" value="Agenet-like_dom"/>
</dbReference>
<dbReference type="PANTHER" id="PTHR31917:SF5">
    <property type="entry name" value="OS02G0204500 PROTEIN"/>
    <property type="match status" value="1"/>
</dbReference>
<dbReference type="OrthoDB" id="663550at2759"/>
<keyword evidence="3" id="KW-1185">Reference proteome</keyword>
<dbReference type="Pfam" id="PF05641">
    <property type="entry name" value="Agenet"/>
    <property type="match status" value="1"/>
</dbReference>
<evidence type="ECO:0000259" key="1">
    <source>
        <dbReference type="SMART" id="SM00743"/>
    </source>
</evidence>
<reference evidence="2 3" key="1">
    <citation type="submission" date="2017-09" db="EMBL/GenBank/DDBJ databases">
        <title>WGS assembly of Aquilegia coerulea Goldsmith.</title>
        <authorList>
            <person name="Hodges S."/>
            <person name="Kramer E."/>
            <person name="Nordborg M."/>
            <person name="Tomkins J."/>
            <person name="Borevitz J."/>
            <person name="Derieg N."/>
            <person name="Yan J."/>
            <person name="Mihaltcheva S."/>
            <person name="Hayes R.D."/>
            <person name="Rokhsar D."/>
        </authorList>
    </citation>
    <scope>NUCLEOTIDE SEQUENCE [LARGE SCALE GENOMIC DNA]</scope>
    <source>
        <strain evidence="3">cv. Goldsmith</strain>
    </source>
</reference>
<dbReference type="PANTHER" id="PTHR31917">
    <property type="entry name" value="AGENET DOMAIN-CONTAINING PROTEIN-RELATED"/>
    <property type="match status" value="1"/>
</dbReference>
<name>A0A2G5FC21_AQUCA</name>
<gene>
    <name evidence="2" type="ORF">AQUCO_00100767v1</name>
</gene>
<evidence type="ECO:0000313" key="2">
    <source>
        <dbReference type="EMBL" id="PIA65487.1"/>
    </source>
</evidence>
<feature type="domain" description="Agenet" evidence="1">
    <location>
        <begin position="70"/>
        <end position="126"/>
    </location>
</feature>
<dbReference type="Proteomes" id="UP000230069">
    <property type="component" value="Unassembled WGS sequence"/>
</dbReference>
<dbReference type="STRING" id="218851.A0A2G5FC21"/>
<dbReference type="InterPro" id="IPR014002">
    <property type="entry name" value="Agenet_dom_plant"/>
</dbReference>
<dbReference type="SMART" id="SM00743">
    <property type="entry name" value="Agenet"/>
    <property type="match status" value="2"/>
</dbReference>
<dbReference type="InParanoid" id="A0A2G5FC21"/>
<accession>A0A2G5FC21</accession>
<dbReference type="EMBL" id="KZ305018">
    <property type="protein sequence ID" value="PIA65487.1"/>
    <property type="molecule type" value="Genomic_DNA"/>
</dbReference>
<feature type="domain" description="Agenet" evidence="1">
    <location>
        <begin position="1"/>
        <end position="67"/>
    </location>
</feature>
<proteinExistence type="predicted"/>